<gene>
    <name evidence="3" type="ORF">K1X13_18300</name>
</gene>
<dbReference type="EMBL" id="JAIEZQ010000003">
    <property type="protein sequence ID" value="MBY9076787.1"/>
    <property type="molecule type" value="Genomic_DNA"/>
</dbReference>
<keyword evidence="4" id="KW-1185">Reference proteome</keyword>
<comment type="caution">
    <text evidence="3">The sequence shown here is derived from an EMBL/GenBank/DDBJ whole genome shotgun (WGS) entry which is preliminary data.</text>
</comment>
<protein>
    <recommendedName>
        <fullName evidence="1">UPF0225 protein K1X13_18300</fullName>
    </recommendedName>
</protein>
<evidence type="ECO:0000256" key="1">
    <source>
        <dbReference type="HAMAP-Rule" id="MF_00612"/>
    </source>
</evidence>
<dbReference type="InterPro" id="IPR032710">
    <property type="entry name" value="NTF2-like_dom_sf"/>
</dbReference>
<dbReference type="PANTHER" id="PTHR33747">
    <property type="entry name" value="UPF0225 PROTEIN SCO1677"/>
    <property type="match status" value="1"/>
</dbReference>
<dbReference type="InterPro" id="IPR023006">
    <property type="entry name" value="YchJ-like"/>
</dbReference>
<sequence length="133" mass="14912">MTSPFTAPSRECPCGSGAAYDVCCRPLHDGAPAETAEALMRSRYSAYAVGHLDYVFRTWHPRTRPADLTPTPGTTWVGLEVLRTAEGGPSDDVGEVEFRAWFRTPDGEHVLHETSRFERRRGRWVYVDGDVVR</sequence>
<dbReference type="PANTHER" id="PTHR33747:SF1">
    <property type="entry name" value="ADENYLATE CYCLASE-ASSOCIATED CAP C-TERMINAL DOMAIN-CONTAINING PROTEIN"/>
    <property type="match status" value="1"/>
</dbReference>
<name>A0ABS7RP27_9ACTN</name>
<evidence type="ECO:0000313" key="4">
    <source>
        <dbReference type="Proteomes" id="UP000754710"/>
    </source>
</evidence>
<comment type="similarity">
    <text evidence="1">Belongs to the UPF0225 family.</text>
</comment>
<dbReference type="Pfam" id="PF17775">
    <property type="entry name" value="YchJ_M-like"/>
    <property type="match status" value="1"/>
</dbReference>
<dbReference type="SUPFAM" id="SSF54427">
    <property type="entry name" value="NTF2-like"/>
    <property type="match status" value="1"/>
</dbReference>
<proteinExistence type="inferred from homology"/>
<reference evidence="3 4" key="1">
    <citation type="submission" date="2021-08" db="EMBL/GenBank/DDBJ databases">
        <title>Nocardioides bacterium WL0053 sp. nov., isolated from the sediment.</title>
        <authorList>
            <person name="Wang L."/>
            <person name="Zhang D."/>
            <person name="Zhang A."/>
        </authorList>
    </citation>
    <scope>NUCLEOTIDE SEQUENCE [LARGE SCALE GENOMIC DNA]</scope>
    <source>
        <strain evidence="3 4">WL0053</strain>
    </source>
</reference>
<dbReference type="Proteomes" id="UP000754710">
    <property type="component" value="Unassembled WGS sequence"/>
</dbReference>
<feature type="domain" description="YchJ-like middle NTF2-like" evidence="2">
    <location>
        <begin position="35"/>
        <end position="129"/>
    </location>
</feature>
<dbReference type="InterPro" id="IPR048469">
    <property type="entry name" value="YchJ-like_M"/>
</dbReference>
<evidence type="ECO:0000313" key="3">
    <source>
        <dbReference type="EMBL" id="MBY9076787.1"/>
    </source>
</evidence>
<dbReference type="HAMAP" id="MF_00612">
    <property type="entry name" value="UPF0225"/>
    <property type="match status" value="1"/>
</dbReference>
<evidence type="ECO:0000259" key="2">
    <source>
        <dbReference type="Pfam" id="PF17775"/>
    </source>
</evidence>
<accession>A0ABS7RP27</accession>
<dbReference type="Gene3D" id="3.10.450.50">
    <property type="match status" value="1"/>
</dbReference>
<organism evidence="3 4">
    <name type="scientific">Nocardioides jiangsuensis</name>
    <dbReference type="NCBI Taxonomy" id="2866161"/>
    <lineage>
        <taxon>Bacteria</taxon>
        <taxon>Bacillati</taxon>
        <taxon>Actinomycetota</taxon>
        <taxon>Actinomycetes</taxon>
        <taxon>Propionibacteriales</taxon>
        <taxon>Nocardioidaceae</taxon>
        <taxon>Nocardioides</taxon>
    </lineage>
</organism>